<organism evidence="1 2">
    <name type="scientific">Acanthocheilonema viteae</name>
    <name type="common">Filarial nematode worm</name>
    <name type="synonym">Dipetalonema viteae</name>
    <dbReference type="NCBI Taxonomy" id="6277"/>
    <lineage>
        <taxon>Eukaryota</taxon>
        <taxon>Metazoa</taxon>
        <taxon>Ecdysozoa</taxon>
        <taxon>Nematoda</taxon>
        <taxon>Chromadorea</taxon>
        <taxon>Rhabditida</taxon>
        <taxon>Spirurina</taxon>
        <taxon>Spiruromorpha</taxon>
        <taxon>Filarioidea</taxon>
        <taxon>Onchocercidae</taxon>
        <taxon>Acanthocheilonema</taxon>
    </lineage>
</organism>
<reference evidence="1 2" key="1">
    <citation type="submission" date="2018-08" db="EMBL/GenBank/DDBJ databases">
        <authorList>
            <person name="Laetsch R D."/>
            <person name="Stevens L."/>
            <person name="Kumar S."/>
            <person name="Blaxter L. M."/>
        </authorList>
    </citation>
    <scope>NUCLEOTIDE SEQUENCE [LARGE SCALE GENOMIC DNA]</scope>
</reference>
<proteinExistence type="predicted"/>
<evidence type="ECO:0000313" key="1">
    <source>
        <dbReference type="EMBL" id="VBB34658.1"/>
    </source>
</evidence>
<keyword evidence="2" id="KW-1185">Reference proteome</keyword>
<dbReference type="AlphaFoldDB" id="A0A498SWY9"/>
<protein>
    <submittedName>
        <fullName evidence="1">Uncharacterized protein</fullName>
    </submittedName>
</protein>
<evidence type="ECO:0000313" key="2">
    <source>
        <dbReference type="Proteomes" id="UP000276991"/>
    </source>
</evidence>
<dbReference type="Proteomes" id="UP000276991">
    <property type="component" value="Unassembled WGS sequence"/>
</dbReference>
<name>A0A498SWY9_ACAVI</name>
<accession>A0A498SWY9</accession>
<dbReference type="EMBL" id="UPTC01003857">
    <property type="protein sequence ID" value="VBB34658.1"/>
    <property type="molecule type" value="Genomic_DNA"/>
</dbReference>
<sequence>MIYEIIEEYATIGVIALVALMQEDAEHSGCDCTLNDFDPRNRSLSTTLKFEVHEVRETRGNSTVPMWNNVSGRYGKKARHCAPPPSIALDLIYRSMDRWGGAERSFNAKHFSQPIISMSN</sequence>
<gene>
    <name evidence="1" type="ORF">NAV_LOCUS9449</name>
</gene>